<dbReference type="GO" id="GO:0009089">
    <property type="term" value="P:lysine biosynthetic process via diaminopimelate"/>
    <property type="evidence" value="ECO:0007669"/>
    <property type="project" value="UniProtKB-UniPathway"/>
</dbReference>
<evidence type="ECO:0000256" key="12">
    <source>
        <dbReference type="ARBA" id="ARBA00050041"/>
    </source>
</evidence>
<dbReference type="PANTHER" id="PTHR46718:SF1">
    <property type="entry name" value="ASPARTATE-SEMIALDEHYDE DEHYDROGENASE"/>
    <property type="match status" value="1"/>
</dbReference>
<comment type="function">
    <text evidence="11">Catalyzes the NADPH-dependent formation of L-aspartate 4-semialdehyde (L-ASA) by the reductive dephosphorylation of 4-phospho-L-aspartate. Mediates the second step in the biosynthesis of amino acids that derive from aspartate (the aspartate family of amino acids), including methioinine and threonine, the latter of which is a precursor to isoleucine.</text>
</comment>
<evidence type="ECO:0000313" key="15">
    <source>
        <dbReference type="EMBL" id="OMJ22524.1"/>
    </source>
</evidence>
<dbReference type="InterPro" id="IPR012280">
    <property type="entry name" value="Semialdhyde_DH_dimer_dom"/>
</dbReference>
<dbReference type="SUPFAM" id="SSF51735">
    <property type="entry name" value="NAD(P)-binding Rossmann-fold domains"/>
    <property type="match status" value="1"/>
</dbReference>
<dbReference type="EC" id="1.2.1.11" evidence="4"/>
<evidence type="ECO:0000256" key="8">
    <source>
        <dbReference type="ARBA" id="ARBA00023002"/>
    </source>
</evidence>
<dbReference type="FunFam" id="3.40.50.720:FF:000200">
    <property type="entry name" value="Aspartate-semialdehyde dehydrogenase"/>
    <property type="match status" value="1"/>
</dbReference>
<feature type="active site" description="Proton acceptor" evidence="13">
    <location>
        <position position="251"/>
    </location>
</feature>
<feature type="domain" description="Semialdehyde dehydrogenase NAD-binding" evidence="14">
    <location>
        <begin position="8"/>
        <end position="134"/>
    </location>
</feature>
<dbReference type="Gene3D" id="3.30.360.10">
    <property type="entry name" value="Dihydrodipicolinate Reductase, domain 2"/>
    <property type="match status" value="1"/>
</dbReference>
<comment type="caution">
    <text evidence="15">The sequence shown here is derived from an EMBL/GenBank/DDBJ whole genome shotgun (WGS) entry which is preliminary data.</text>
</comment>
<dbReference type="FunFam" id="3.30.360.10:FF:000016">
    <property type="entry name" value="Probable aspartate-semialdehyde dehydrogenase"/>
    <property type="match status" value="1"/>
</dbReference>
<feature type="active site" description="Acyl-thioester intermediate" evidence="13">
    <location>
        <position position="154"/>
    </location>
</feature>
<dbReference type="SUPFAM" id="SSF55347">
    <property type="entry name" value="Glyceraldehyde-3-phosphate dehydrogenase-like, C-terminal domain"/>
    <property type="match status" value="1"/>
</dbReference>
<name>A0A1R1Y6S9_9FUNG</name>
<dbReference type="InterPro" id="IPR000534">
    <property type="entry name" value="Semialdehyde_DH_NAD-bd"/>
</dbReference>
<evidence type="ECO:0000256" key="10">
    <source>
        <dbReference type="ARBA" id="ARBA00049864"/>
    </source>
</evidence>
<evidence type="ECO:0000256" key="3">
    <source>
        <dbReference type="ARBA" id="ARBA00010584"/>
    </source>
</evidence>
<dbReference type="NCBIfam" id="TIGR00978">
    <property type="entry name" value="asd_EA"/>
    <property type="match status" value="1"/>
</dbReference>
<dbReference type="EMBL" id="LSSM01002238">
    <property type="protein sequence ID" value="OMJ22524.1"/>
    <property type="molecule type" value="Genomic_DNA"/>
</dbReference>
<keyword evidence="8" id="KW-0560">Oxidoreductase</keyword>
<dbReference type="CDD" id="cd18130">
    <property type="entry name" value="ASADH_C_arch_fung_like"/>
    <property type="match status" value="1"/>
</dbReference>
<evidence type="ECO:0000256" key="6">
    <source>
        <dbReference type="ARBA" id="ARBA00022697"/>
    </source>
</evidence>
<evidence type="ECO:0000256" key="7">
    <source>
        <dbReference type="ARBA" id="ARBA00022857"/>
    </source>
</evidence>
<gene>
    <name evidence="15" type="ORF">AYI69_g5358</name>
</gene>
<dbReference type="GO" id="GO:0004073">
    <property type="term" value="F:aspartate-semialdehyde dehydrogenase activity"/>
    <property type="evidence" value="ECO:0007669"/>
    <property type="project" value="UniProtKB-EC"/>
</dbReference>
<dbReference type="PANTHER" id="PTHR46718">
    <property type="entry name" value="ASPARTATE-SEMIALDEHYDE DEHYDROGENASE"/>
    <property type="match status" value="1"/>
</dbReference>
<organism evidence="15 16">
    <name type="scientific">Smittium culicis</name>
    <dbReference type="NCBI Taxonomy" id="133412"/>
    <lineage>
        <taxon>Eukaryota</taxon>
        <taxon>Fungi</taxon>
        <taxon>Fungi incertae sedis</taxon>
        <taxon>Zoopagomycota</taxon>
        <taxon>Kickxellomycotina</taxon>
        <taxon>Harpellomycetes</taxon>
        <taxon>Harpellales</taxon>
        <taxon>Legeriomycetaceae</taxon>
        <taxon>Smittium</taxon>
    </lineage>
</organism>
<dbReference type="UniPathway" id="UPA00050">
    <property type="reaction ID" value="UER00463"/>
</dbReference>
<evidence type="ECO:0000259" key="14">
    <source>
        <dbReference type="SMART" id="SM00859"/>
    </source>
</evidence>
<evidence type="ECO:0000256" key="13">
    <source>
        <dbReference type="PIRSR" id="PIRSR000148-1"/>
    </source>
</evidence>
<dbReference type="GO" id="GO:0050661">
    <property type="term" value="F:NADP binding"/>
    <property type="evidence" value="ECO:0007669"/>
    <property type="project" value="InterPro"/>
</dbReference>
<dbReference type="InterPro" id="IPR005676">
    <property type="entry name" value="Asp_semi-ald_DH_pep-lack"/>
</dbReference>
<dbReference type="SMART" id="SM00859">
    <property type="entry name" value="Semialdhyde_dh"/>
    <property type="match status" value="1"/>
</dbReference>
<reference evidence="16" key="1">
    <citation type="submission" date="2017-01" db="EMBL/GenBank/DDBJ databases">
        <authorList>
            <person name="Wang Y."/>
            <person name="White M."/>
            <person name="Kvist S."/>
            <person name="Moncalvo J.-M."/>
        </authorList>
    </citation>
    <scope>NUCLEOTIDE SEQUENCE [LARGE SCALE GENOMIC DNA]</scope>
    <source>
        <strain evidence="16">ID-206-W2</strain>
    </source>
</reference>
<keyword evidence="5" id="KW-0028">Amino-acid biosynthesis</keyword>
<dbReference type="GO" id="GO:0009086">
    <property type="term" value="P:methionine biosynthetic process"/>
    <property type="evidence" value="ECO:0007669"/>
    <property type="project" value="UniProtKB-KW"/>
</dbReference>
<dbReference type="Proteomes" id="UP000187429">
    <property type="component" value="Unassembled WGS sequence"/>
</dbReference>
<dbReference type="InterPro" id="IPR036291">
    <property type="entry name" value="NAD(P)-bd_dom_sf"/>
</dbReference>
<evidence type="ECO:0000256" key="9">
    <source>
        <dbReference type="ARBA" id="ARBA00023167"/>
    </source>
</evidence>
<comment type="pathway">
    <text evidence="2">Amino-acid biosynthesis; L-threonine biosynthesis; L-threonine from L-aspartate: step 2/5.</text>
</comment>
<comment type="catalytic activity">
    <reaction evidence="10">
        <text>L-aspartate 4-semialdehyde + phosphate + NADP(+) = 4-phospho-L-aspartate + NADPH + H(+)</text>
        <dbReference type="Rhea" id="RHEA:24284"/>
        <dbReference type="ChEBI" id="CHEBI:15378"/>
        <dbReference type="ChEBI" id="CHEBI:43474"/>
        <dbReference type="ChEBI" id="CHEBI:57535"/>
        <dbReference type="ChEBI" id="CHEBI:57783"/>
        <dbReference type="ChEBI" id="CHEBI:58349"/>
        <dbReference type="ChEBI" id="CHEBI:537519"/>
        <dbReference type="EC" id="1.2.1.11"/>
    </reaction>
    <physiologicalReaction direction="right-to-left" evidence="10">
        <dbReference type="Rhea" id="RHEA:24286"/>
    </physiologicalReaction>
</comment>
<dbReference type="GO" id="GO:0051287">
    <property type="term" value="F:NAD binding"/>
    <property type="evidence" value="ECO:0007669"/>
    <property type="project" value="InterPro"/>
</dbReference>
<evidence type="ECO:0000256" key="11">
    <source>
        <dbReference type="ARBA" id="ARBA00049950"/>
    </source>
</evidence>
<dbReference type="Gene3D" id="3.40.50.720">
    <property type="entry name" value="NAD(P)-binding Rossmann-like Domain"/>
    <property type="match status" value="1"/>
</dbReference>
<dbReference type="InterPro" id="IPR000319">
    <property type="entry name" value="Asp-semialdehyde_DH_CS"/>
</dbReference>
<protein>
    <recommendedName>
        <fullName evidence="12">Aspartate-semialdehyde dehydrogenase</fullName>
        <ecNumber evidence="4">1.2.1.11</ecNumber>
    </recommendedName>
</protein>
<keyword evidence="6" id="KW-0791">Threonine biosynthesis</keyword>
<keyword evidence="7" id="KW-0521">NADP</keyword>
<dbReference type="UniPathway" id="UPA00034">
    <property type="reaction ID" value="UER00016"/>
</dbReference>
<dbReference type="InterPro" id="IPR051823">
    <property type="entry name" value="ASADH-related"/>
</dbReference>
<dbReference type="GO" id="GO:0046983">
    <property type="term" value="F:protein dimerization activity"/>
    <property type="evidence" value="ECO:0007669"/>
    <property type="project" value="InterPro"/>
</dbReference>
<keyword evidence="16" id="KW-1185">Reference proteome</keyword>
<comment type="pathway">
    <text evidence="1">Amino-acid biosynthesis; L-methionine biosynthesis via de novo pathway; L-homoserine from L-aspartate: step 2/3.</text>
</comment>
<evidence type="ECO:0000256" key="4">
    <source>
        <dbReference type="ARBA" id="ARBA00013120"/>
    </source>
</evidence>
<comment type="similarity">
    <text evidence="3">Belongs to the aspartate-semialdehyde dehydrogenase family.</text>
</comment>
<evidence type="ECO:0000256" key="2">
    <source>
        <dbReference type="ARBA" id="ARBA00005097"/>
    </source>
</evidence>
<sequence length="360" mass="38754">MSTKKVMRAGILGATGTVGQRFICLLSSNPRFEIHVLGASSRSAGRPYSQATNWKLSDGLPENVASMTVKSCDPSEFEGCDLIFSGLDASVATEIEKSFMEANFPVFSNAKNYRMFDTVPLVIPTANPEHFAVIGQQRKEFNLNRGYIVTNSNCSVTGIAVILKALQLTFGKISKVMVTTMQAISGAGYPGVASLDIMDNVVPHIGGEEEKIEQELGKILGSASTDNTSILSDDQLKVSAMCNRVAVIDGHTSSVSIEFTSGQKPSIQEIKACLSEYRCMAQQLGCHSAPKQAIIVHENQDRPQPRLDRMSENGMAVSIGRIRACPILDFKFTILVHNTILGAAGASMLNAELASEMGLI</sequence>
<keyword evidence="9" id="KW-0486">Methionine biosynthesis</keyword>
<dbReference type="CDD" id="cd02315">
    <property type="entry name" value="ScASADH_like_N"/>
    <property type="match status" value="1"/>
</dbReference>
<evidence type="ECO:0000256" key="1">
    <source>
        <dbReference type="ARBA" id="ARBA00005021"/>
    </source>
</evidence>
<dbReference type="Pfam" id="PF01118">
    <property type="entry name" value="Semialdhyde_dh"/>
    <property type="match status" value="1"/>
</dbReference>
<dbReference type="NCBIfam" id="NF006416">
    <property type="entry name" value="PRK08664.1"/>
    <property type="match status" value="1"/>
</dbReference>
<evidence type="ECO:0000256" key="5">
    <source>
        <dbReference type="ARBA" id="ARBA00022605"/>
    </source>
</evidence>
<dbReference type="AlphaFoldDB" id="A0A1R1Y6S9"/>
<accession>A0A1R1Y6S9</accession>
<dbReference type="OrthoDB" id="1894490at2759"/>
<dbReference type="PROSITE" id="PS01103">
    <property type="entry name" value="ASD"/>
    <property type="match status" value="1"/>
</dbReference>
<dbReference type="Pfam" id="PF02774">
    <property type="entry name" value="Semialdhyde_dhC"/>
    <property type="match status" value="1"/>
</dbReference>
<dbReference type="UniPathway" id="UPA00051">
    <property type="reaction ID" value="UER00464"/>
</dbReference>
<proteinExistence type="inferred from homology"/>
<dbReference type="PIRSF" id="PIRSF000148">
    <property type="entry name" value="ASA_dh"/>
    <property type="match status" value="1"/>
</dbReference>
<dbReference type="GO" id="GO:0009088">
    <property type="term" value="P:threonine biosynthetic process"/>
    <property type="evidence" value="ECO:0007669"/>
    <property type="project" value="UniProtKB-UniPathway"/>
</dbReference>
<evidence type="ECO:0000313" key="16">
    <source>
        <dbReference type="Proteomes" id="UP000187429"/>
    </source>
</evidence>